<dbReference type="Pfam" id="PF10651">
    <property type="entry name" value="BppU_N"/>
    <property type="match status" value="1"/>
</dbReference>
<dbReference type="InterPro" id="IPR018913">
    <property type="entry name" value="BppU_N"/>
</dbReference>
<dbReference type="EMBL" id="JAARQN010000019">
    <property type="protein sequence ID" value="MBC1459080.1"/>
    <property type="molecule type" value="Genomic_DNA"/>
</dbReference>
<evidence type="ECO:0000259" key="1">
    <source>
        <dbReference type="Pfam" id="PF10651"/>
    </source>
</evidence>
<dbReference type="RefSeq" id="WP_185390223.1">
    <property type="nucleotide sequence ID" value="NZ_JAARQN010000019.1"/>
</dbReference>
<organism evidence="2 3">
    <name type="scientific">Listeria newyorkensis</name>
    <dbReference type="NCBI Taxonomy" id="1497681"/>
    <lineage>
        <taxon>Bacteria</taxon>
        <taxon>Bacillati</taxon>
        <taxon>Bacillota</taxon>
        <taxon>Bacilli</taxon>
        <taxon>Bacillales</taxon>
        <taxon>Listeriaceae</taxon>
        <taxon>Listeria</taxon>
    </lineage>
</organism>
<evidence type="ECO:0000313" key="2">
    <source>
        <dbReference type="EMBL" id="MBC1459080.1"/>
    </source>
</evidence>
<reference evidence="2 3" key="1">
    <citation type="submission" date="2020-03" db="EMBL/GenBank/DDBJ databases">
        <title>Soil Listeria distribution.</title>
        <authorList>
            <person name="Liao J."/>
            <person name="Wiedmann M."/>
        </authorList>
    </citation>
    <scope>NUCLEOTIDE SEQUENCE [LARGE SCALE GENOMIC DNA]</scope>
    <source>
        <strain evidence="2 3">FSL L7-1614</strain>
    </source>
</reference>
<accession>A0A841Z083</accession>
<evidence type="ECO:0000313" key="3">
    <source>
        <dbReference type="Proteomes" id="UP000569903"/>
    </source>
</evidence>
<proteinExistence type="predicted"/>
<sequence>MSLKRYEFGLDLVSDSLTPLILARVTEKNAVTTIVQITNNGAVIPDFGEYTPVFECRLPGGYFVRDDGSTYDNMEIIDPVKGIIQYTMAKEVFARNGRLNLCYFVLEKGGTAGFQILQELDLSADERVTTPNFTINVAEDATQGNIQLEDFISDIDRLNNFIRESTAEAMETLNTAIAQLNESTVTANQLIQLINTNQLLKLTGGTMIGSLGFDVSKPSSVPVFDLSNTTSTQSWARGIGYRLGTAGNRVAEFGISGLGQEAKSIYFGFGVSPWLKDNSFFVESETKKAFIFNKELETTAGAQVKADAAKTAAIAYVDAKFSDSGWLDLPLKTNYSAGTAKPQYRKIGNVVYIRGLLVRVAGTAAGAFSTLPVGFRTSTNYVNGYKTAQQSSAVGSSATIYVKPNGDMEVLAIAVDTSSIWLDGIFFLTD</sequence>
<dbReference type="Gene3D" id="2.60.40.3350">
    <property type="match status" value="1"/>
</dbReference>
<feature type="domain" description="BppU N-terminal" evidence="1">
    <location>
        <begin position="19"/>
        <end position="160"/>
    </location>
</feature>
<dbReference type="Proteomes" id="UP000569903">
    <property type="component" value="Unassembled WGS sequence"/>
</dbReference>
<dbReference type="AlphaFoldDB" id="A0A841Z083"/>
<comment type="caution">
    <text evidence="2">The sequence shown here is derived from an EMBL/GenBank/DDBJ whole genome shotgun (WGS) entry which is preliminary data.</text>
</comment>
<gene>
    <name evidence="2" type="ORF">HB850_15070</name>
</gene>
<name>A0A841Z083_9LIST</name>
<protein>
    <submittedName>
        <fullName evidence="2">BppU family phage baseplate upper protein</fullName>
    </submittedName>
</protein>